<evidence type="ECO:0000313" key="1">
    <source>
        <dbReference type="EMBL" id="EDK87745.1"/>
    </source>
</evidence>
<gene>
    <name evidence="1" type="ORF">FNP_2356</name>
</gene>
<dbReference type="Proteomes" id="UP000001921">
    <property type="component" value="Chromosome"/>
</dbReference>
<dbReference type="EMBL" id="CM000440">
    <property type="protein sequence ID" value="EDK87745.1"/>
    <property type="molecule type" value="Genomic_DNA"/>
</dbReference>
<organism evidence="1">
    <name type="scientific">Fusobacterium polymorphum ATCC 10953</name>
    <dbReference type="NCBI Taxonomy" id="393480"/>
    <lineage>
        <taxon>Bacteria</taxon>
        <taxon>Fusobacteriati</taxon>
        <taxon>Fusobacteriota</taxon>
        <taxon>Fusobacteriia</taxon>
        <taxon>Fusobacteriales</taxon>
        <taxon>Fusobacteriaceae</taxon>
        <taxon>Fusobacterium</taxon>
    </lineage>
</organism>
<dbReference type="GeneID" id="45636202"/>
<dbReference type="HOGENOM" id="CLU_2972912_0_0_0"/>
<accession>A5TS70</accession>
<dbReference type="AlphaFoldDB" id="A5TS70"/>
<proteinExistence type="predicted"/>
<sequence>MSKKYVNYEEIYEKFNIKSEITEYLNAEDCARKIKKCTLLKKEEIEYSNFSRVETSHK</sequence>
<reference evidence="1" key="1">
    <citation type="submission" date="2006-07" db="EMBL/GenBank/DDBJ databases">
        <authorList>
            <person name="Qin X."/>
            <person name="Weinstock G.M."/>
        </authorList>
    </citation>
    <scope>NUCLEOTIDE SEQUENCE [LARGE SCALE GENOMIC DNA]</scope>
    <source>
        <strain evidence="1">ATCC 10953</strain>
    </source>
</reference>
<reference evidence="1" key="2">
    <citation type="submission" date="2007-05" db="EMBL/GenBank/DDBJ databases">
        <title>Genome sequence of Fusobacterium nucleatum subspecies polymorphum - a genetically tractable Fusobacterium.</title>
        <authorList>
            <person name="Karpathy S.E."/>
            <person name="Xiang Q."/>
            <person name="Gioia J."/>
            <person name="Jiang H."/>
            <person name="Liu Y."/>
            <person name="Petrosino J.F."/>
            <person name="Yerrapragada S."/>
            <person name="Fox G.E."/>
            <person name="Kinder Haake S."/>
            <person name="Weinstock G.M."/>
            <person name="Highlander S.K."/>
        </authorList>
    </citation>
    <scope>NUCLEOTIDE SEQUENCE [LARGE SCALE GENOMIC DNA]</scope>
    <source>
        <strain evidence="1">ATCC 10953</strain>
    </source>
</reference>
<dbReference type="RefSeq" id="WP_005894952.1">
    <property type="nucleotide sequence ID" value="NZ_CM000440.1"/>
</dbReference>
<name>A5TS70_FUSNP</name>
<protein>
    <submittedName>
        <fullName evidence="1">Uncharacterized protein</fullName>
    </submittedName>
</protein>